<dbReference type="InterPro" id="IPR022311">
    <property type="entry name" value="PolX-like"/>
</dbReference>
<dbReference type="InterPro" id="IPR002008">
    <property type="entry name" value="DNA_pol_X_beta-like"/>
</dbReference>
<evidence type="ECO:0000256" key="19">
    <source>
        <dbReference type="ARBA" id="ARBA00044678"/>
    </source>
</evidence>
<keyword evidence="14" id="KW-0915">Sodium</keyword>
<evidence type="ECO:0000256" key="11">
    <source>
        <dbReference type="ARBA" id="ARBA00022763"/>
    </source>
</evidence>
<keyword evidence="26" id="KW-1185">Reference proteome</keyword>
<evidence type="ECO:0000256" key="4">
    <source>
        <dbReference type="ARBA" id="ARBA00012720"/>
    </source>
</evidence>
<dbReference type="InterPro" id="IPR027421">
    <property type="entry name" value="DNA_pol_lamdba_lyase_dom_sf"/>
</dbReference>
<dbReference type="SUPFAM" id="SSF47802">
    <property type="entry name" value="DNA polymerase beta, N-terminal domain-like"/>
    <property type="match status" value="1"/>
</dbReference>
<keyword evidence="15" id="KW-0234">DNA repair</keyword>
<comment type="subcellular location">
    <subcellularLocation>
        <location evidence="2">Cytoplasm</location>
    </subcellularLocation>
</comment>
<dbReference type="EC" id="4.2.99.18" evidence="4"/>
<dbReference type="SUPFAM" id="SSF81301">
    <property type="entry name" value="Nucleotidyltransferase"/>
    <property type="match status" value="1"/>
</dbReference>
<dbReference type="InterPro" id="IPR004013">
    <property type="entry name" value="PHP_dom"/>
</dbReference>
<dbReference type="CDD" id="cd07436">
    <property type="entry name" value="PHP_PolX"/>
    <property type="match status" value="1"/>
</dbReference>
<dbReference type="Gene3D" id="3.30.460.10">
    <property type="entry name" value="Beta Polymerase, domain 2"/>
    <property type="match status" value="1"/>
</dbReference>
<feature type="domain" description="Helix-hairpin-helix DNA-binding motif class 1" evidence="22">
    <location>
        <begin position="127"/>
        <end position="146"/>
    </location>
</feature>
<evidence type="ECO:0000259" key="22">
    <source>
        <dbReference type="SMART" id="SM00278"/>
    </source>
</evidence>
<evidence type="ECO:0000256" key="1">
    <source>
        <dbReference type="ARBA" id="ARBA00001946"/>
    </source>
</evidence>
<dbReference type="EC" id="2.7.7.7" evidence="3"/>
<evidence type="ECO:0000256" key="16">
    <source>
        <dbReference type="ARBA" id="ARBA00035717"/>
    </source>
</evidence>
<keyword evidence="8" id="KW-0808">Transferase</keyword>
<dbReference type="PRINTS" id="PR00870">
    <property type="entry name" value="DNAPOLXBETA"/>
</dbReference>
<comment type="function">
    <text evidence="20">Repair polymerase that plays a key role in base-excision repair. During this process, the damaged base is excised by specific DNA glycosylases, the DNA backbone is nicked at the abasic site by an apurinic/apyrimidic (AP) endonuclease, and POLB removes 5'-deoxyribose-phosphate from the preincised AP site acting as a 5'-deoxyribose-phosphate lyase (5'-dRP lyase); through its DNA polymerase activity, it adds one nucleotide to the 3' end of the arising single-nucleotide gap. Conducts 'gap-filling' DNA synthesis in a stepwise distributive fashion rather than in a processive fashion as for other DNA polymerases. It is also able to cleave sugar-phosphate bonds 3' to an intact AP site, acting as an AP lyase.</text>
</comment>
<evidence type="ECO:0000256" key="3">
    <source>
        <dbReference type="ARBA" id="ARBA00012417"/>
    </source>
</evidence>
<name>A0ABU2RXN4_9ACTN</name>
<dbReference type="SUPFAM" id="SSF158702">
    <property type="entry name" value="Sec63 N-terminal domain-like"/>
    <property type="match status" value="1"/>
</dbReference>
<dbReference type="InterPro" id="IPR016195">
    <property type="entry name" value="Pol/histidinol_Pase-like"/>
</dbReference>
<comment type="catalytic activity">
    <reaction evidence="21">
        <text>DNA(n) + a 2'-deoxyribonucleoside 5'-triphosphate = DNA(n+1) + diphosphate</text>
        <dbReference type="Rhea" id="RHEA:22508"/>
        <dbReference type="Rhea" id="RHEA-COMP:17339"/>
        <dbReference type="Rhea" id="RHEA-COMP:17340"/>
        <dbReference type="ChEBI" id="CHEBI:33019"/>
        <dbReference type="ChEBI" id="CHEBI:61560"/>
        <dbReference type="ChEBI" id="CHEBI:173112"/>
        <dbReference type="EC" id="2.7.7.7"/>
    </reaction>
</comment>
<dbReference type="Pfam" id="PF14520">
    <property type="entry name" value="HHH_5"/>
    <property type="match status" value="1"/>
</dbReference>
<evidence type="ECO:0000259" key="23">
    <source>
        <dbReference type="SMART" id="SM00481"/>
    </source>
</evidence>
<gene>
    <name evidence="25" type="primary">polX</name>
    <name evidence="25" type="ORF">RM779_02730</name>
</gene>
<dbReference type="InterPro" id="IPR003583">
    <property type="entry name" value="Hlx-hairpin-Hlx_DNA-bd_motif"/>
</dbReference>
<evidence type="ECO:0000256" key="20">
    <source>
        <dbReference type="ARBA" id="ARBA00045548"/>
    </source>
</evidence>
<sequence length="582" mass="62698">MARRNEEVEALLLEYADLIAITGGDAFKQRAYERAARAVRGHAADVSRLGAKDLREIPGVGKSIADKIDEYLRTGRLAALDETRAAVPPGVRQLMSVPSLGPKKAMTLYRERGIASVGELADAIRENRLKGLAGFGPKTQENILRGIEVARGSGGRVLLDAATALAEEAVAGVAAAPGCERCTAAGSLRRMRETIGDIDILAAARDPEPLMAAFTALPLAAEVVVRGRRKTSVRTAAGVRLDLRVLPPEAWGAGLVYFTGSRQHNVRIREIAVQAKLKLSEYGLFDAETGDRRAAGTEEEVYAGLGLPWIPPALREDRGEVAAARRGELPEPVALDAIRGDLHTHTDLTDGLASLPDMVGAAAARGYAYYAVTDHAPDLRMQRMTKEKILAQRAEVRELAGRHPGLRLLHGTELNIGPDGGVDWPGTFLAGFDLCVASVHSHFRLDRDAQTRRLIAACENPYVNVIGHLTTRKIGSRAGIDADLDAVFAACARTGTAVEVNGHPNRLDLRDEDILRARRHGVKFAVDSDAHSTGELGNMRYGVGTAQRGWLTVDDVINTWPPERLARFLHAPGRTTPPGTRP</sequence>
<dbReference type="Gene3D" id="3.20.20.140">
    <property type="entry name" value="Metal-dependent hydrolases"/>
    <property type="match status" value="1"/>
</dbReference>
<keyword evidence="6" id="KW-0488">Methylation</keyword>
<comment type="caution">
    <text evidence="25">The sequence shown here is derived from an EMBL/GenBank/DDBJ whole genome shotgun (WGS) entry which is preliminary data.</text>
</comment>
<comment type="cofactor">
    <cofactor evidence="1">
        <name>Mg(2+)</name>
        <dbReference type="ChEBI" id="CHEBI:18420"/>
    </cofactor>
</comment>
<evidence type="ECO:0000256" key="6">
    <source>
        <dbReference type="ARBA" id="ARBA00022481"/>
    </source>
</evidence>
<dbReference type="SMART" id="SM00483">
    <property type="entry name" value="POLXc"/>
    <property type="match status" value="1"/>
</dbReference>
<feature type="domain" description="Helix-hairpin-helix DNA-binding motif class 1" evidence="22">
    <location>
        <begin position="92"/>
        <end position="111"/>
    </location>
</feature>
<protein>
    <recommendedName>
        <fullName evidence="5">DNA polymerase beta</fullName>
        <ecNumber evidence="3">2.7.7.7</ecNumber>
        <ecNumber evidence="4">4.2.99.18</ecNumber>
    </recommendedName>
    <alternativeName>
        <fullName evidence="16">5'-deoxyribose-phosphate lyase</fullName>
    </alternativeName>
    <alternativeName>
        <fullName evidence="17">AP lyase</fullName>
    </alternativeName>
</protein>
<dbReference type="Proteomes" id="UP001183615">
    <property type="component" value="Unassembled WGS sequence"/>
</dbReference>
<evidence type="ECO:0000256" key="18">
    <source>
        <dbReference type="ARBA" id="ARBA00044632"/>
    </source>
</evidence>
<keyword evidence="25" id="KW-0540">Nuclease</keyword>
<evidence type="ECO:0000256" key="7">
    <source>
        <dbReference type="ARBA" id="ARBA00022634"/>
    </source>
</evidence>
<comment type="catalytic activity">
    <reaction evidence="19">
        <text>a 5'-end 2'-deoxyribose-2'-deoxyribonucleotide-DNA = (2E,4S)-4-hydroxypenten-2-al-5-phosphate + a 5'-end 5'-phospho-2'-deoxyribonucleoside-DNA + H(+)</text>
        <dbReference type="Rhea" id="RHEA:76255"/>
        <dbReference type="Rhea" id="RHEA-COMP:13180"/>
        <dbReference type="Rhea" id="RHEA-COMP:18657"/>
        <dbReference type="ChEBI" id="CHEBI:15378"/>
        <dbReference type="ChEBI" id="CHEBI:136412"/>
        <dbReference type="ChEBI" id="CHEBI:195194"/>
        <dbReference type="ChEBI" id="CHEBI:195195"/>
    </reaction>
</comment>
<keyword evidence="7" id="KW-0237">DNA synthesis</keyword>
<evidence type="ECO:0000256" key="12">
    <source>
        <dbReference type="ARBA" id="ARBA00022843"/>
    </source>
</evidence>
<keyword evidence="25" id="KW-0378">Hydrolase</keyword>
<dbReference type="PANTHER" id="PTHR36928">
    <property type="entry name" value="PHOSPHATASE YCDX-RELATED"/>
    <property type="match status" value="1"/>
</dbReference>
<dbReference type="SMART" id="SM00481">
    <property type="entry name" value="POLIIIAc"/>
    <property type="match status" value="1"/>
</dbReference>
<evidence type="ECO:0000313" key="26">
    <source>
        <dbReference type="Proteomes" id="UP001183615"/>
    </source>
</evidence>
<dbReference type="Gene3D" id="3.30.210.10">
    <property type="entry name" value="DNA polymerase, thumb domain"/>
    <property type="match status" value="1"/>
</dbReference>
<evidence type="ECO:0000256" key="5">
    <source>
        <dbReference type="ARBA" id="ARBA00020020"/>
    </source>
</evidence>
<dbReference type="Pfam" id="PF02811">
    <property type="entry name" value="PHP"/>
    <property type="match status" value="1"/>
</dbReference>
<evidence type="ECO:0000256" key="8">
    <source>
        <dbReference type="ARBA" id="ARBA00022679"/>
    </source>
</evidence>
<dbReference type="InterPro" id="IPR029398">
    <property type="entry name" value="PolB_thumb"/>
</dbReference>
<keyword evidence="13" id="KW-0239">DNA-directed DNA polymerase</keyword>
<evidence type="ECO:0000256" key="13">
    <source>
        <dbReference type="ARBA" id="ARBA00022932"/>
    </source>
</evidence>
<dbReference type="InterPro" id="IPR002054">
    <property type="entry name" value="DNA-dir_DNA_pol_X"/>
</dbReference>
<feature type="domain" description="Helix-hairpin-helix DNA-binding motif class 1" evidence="22">
    <location>
        <begin position="52"/>
        <end position="71"/>
    </location>
</feature>
<dbReference type="InterPro" id="IPR050243">
    <property type="entry name" value="PHP_phosphatase"/>
</dbReference>
<organism evidence="25 26">
    <name type="scientific">Streptomyces johnsoniae</name>
    <dbReference type="NCBI Taxonomy" id="3075532"/>
    <lineage>
        <taxon>Bacteria</taxon>
        <taxon>Bacillati</taxon>
        <taxon>Actinomycetota</taxon>
        <taxon>Actinomycetes</taxon>
        <taxon>Kitasatosporales</taxon>
        <taxon>Streptomycetaceae</taxon>
        <taxon>Streptomyces</taxon>
    </lineage>
</organism>
<dbReference type="EMBL" id="JAVREV010000001">
    <property type="protein sequence ID" value="MDT0441518.1"/>
    <property type="molecule type" value="Genomic_DNA"/>
</dbReference>
<evidence type="ECO:0000256" key="14">
    <source>
        <dbReference type="ARBA" id="ARBA00023053"/>
    </source>
</evidence>
<dbReference type="InterPro" id="IPR047967">
    <property type="entry name" value="PolX_PHP"/>
</dbReference>
<dbReference type="RefSeq" id="WP_311615358.1">
    <property type="nucleotide sequence ID" value="NZ_JAVREV010000001.1"/>
</dbReference>
<dbReference type="PANTHER" id="PTHR36928:SF1">
    <property type="entry name" value="PHOSPHATASE YCDX-RELATED"/>
    <property type="match status" value="1"/>
</dbReference>
<dbReference type="InterPro" id="IPR043519">
    <property type="entry name" value="NT_sf"/>
</dbReference>
<keyword evidence="12" id="KW-0832">Ubl conjugation</keyword>
<evidence type="ECO:0000256" key="2">
    <source>
        <dbReference type="ARBA" id="ARBA00004496"/>
    </source>
</evidence>
<feature type="domain" description="DNA-directed DNA polymerase X" evidence="24">
    <location>
        <begin position="3"/>
        <end position="316"/>
    </location>
</feature>
<evidence type="ECO:0000256" key="17">
    <source>
        <dbReference type="ARBA" id="ARBA00035726"/>
    </source>
</evidence>
<dbReference type="SUPFAM" id="SSF89550">
    <property type="entry name" value="PHP domain-like"/>
    <property type="match status" value="1"/>
</dbReference>
<dbReference type="Pfam" id="PF14791">
    <property type="entry name" value="DNA_pol_B_thumb"/>
    <property type="match status" value="1"/>
</dbReference>
<dbReference type="Pfam" id="PF14716">
    <property type="entry name" value="HHH_8"/>
    <property type="match status" value="1"/>
</dbReference>
<proteinExistence type="predicted"/>
<evidence type="ECO:0000256" key="10">
    <source>
        <dbReference type="ARBA" id="ARBA00022705"/>
    </source>
</evidence>
<keyword evidence="10" id="KW-0235">DNA replication</keyword>
<dbReference type="Gene3D" id="1.10.150.110">
    <property type="entry name" value="DNA polymerase beta, N-terminal domain-like"/>
    <property type="match status" value="1"/>
</dbReference>
<dbReference type="InterPro" id="IPR003141">
    <property type="entry name" value="Pol/His_phosphatase_N"/>
</dbReference>
<evidence type="ECO:0000256" key="21">
    <source>
        <dbReference type="ARBA" id="ARBA00049244"/>
    </source>
</evidence>
<evidence type="ECO:0000259" key="24">
    <source>
        <dbReference type="SMART" id="SM00483"/>
    </source>
</evidence>
<keyword evidence="25" id="KW-0269">Exonuclease</keyword>
<dbReference type="Gene3D" id="1.10.150.20">
    <property type="entry name" value="5' to 3' exonuclease, C-terminal subdomain"/>
    <property type="match status" value="1"/>
</dbReference>
<reference evidence="26" key="1">
    <citation type="submission" date="2023-07" db="EMBL/GenBank/DDBJ databases">
        <title>30 novel species of actinomycetes from the DSMZ collection.</title>
        <authorList>
            <person name="Nouioui I."/>
        </authorList>
    </citation>
    <scope>NUCLEOTIDE SEQUENCE [LARGE SCALE GENOMIC DNA]</scope>
    <source>
        <strain evidence="26">DSM 41886</strain>
    </source>
</reference>
<comment type="catalytic activity">
    <reaction evidence="18">
        <text>2'-deoxyribonucleotide-(2'-deoxyribose 5'-phosphate)-2'-deoxyribonucleotide-DNA = a 3'-end 2'-deoxyribonucleotide-(2,3-dehydro-2,3-deoxyribose 5'-phosphate)-DNA + a 5'-end 5'-phospho-2'-deoxyribonucleoside-DNA + H(+)</text>
        <dbReference type="Rhea" id="RHEA:66592"/>
        <dbReference type="Rhea" id="RHEA-COMP:13180"/>
        <dbReference type="Rhea" id="RHEA-COMP:16897"/>
        <dbReference type="Rhea" id="RHEA-COMP:17067"/>
        <dbReference type="ChEBI" id="CHEBI:15378"/>
        <dbReference type="ChEBI" id="CHEBI:136412"/>
        <dbReference type="ChEBI" id="CHEBI:157695"/>
        <dbReference type="ChEBI" id="CHEBI:167181"/>
        <dbReference type="EC" id="4.2.99.18"/>
    </reaction>
</comment>
<dbReference type="NCBIfam" id="NF006375">
    <property type="entry name" value="PRK08609.1"/>
    <property type="match status" value="1"/>
</dbReference>
<dbReference type="CDD" id="cd00141">
    <property type="entry name" value="NT_POLXc"/>
    <property type="match status" value="1"/>
</dbReference>
<dbReference type="GO" id="GO:0004527">
    <property type="term" value="F:exonuclease activity"/>
    <property type="evidence" value="ECO:0007669"/>
    <property type="project" value="UniProtKB-KW"/>
</dbReference>
<feature type="domain" description="Polymerase/histidinol phosphatase N-terminal" evidence="23">
    <location>
        <begin position="340"/>
        <end position="418"/>
    </location>
</feature>
<dbReference type="InterPro" id="IPR010996">
    <property type="entry name" value="HHH_MUS81"/>
</dbReference>
<dbReference type="SMART" id="SM00278">
    <property type="entry name" value="HhH1"/>
    <property type="match status" value="3"/>
</dbReference>
<evidence type="ECO:0000256" key="15">
    <source>
        <dbReference type="ARBA" id="ARBA00023204"/>
    </source>
</evidence>
<dbReference type="PIRSF" id="PIRSF005047">
    <property type="entry name" value="UCP005047_YshC"/>
    <property type="match status" value="1"/>
</dbReference>
<evidence type="ECO:0000313" key="25">
    <source>
        <dbReference type="EMBL" id="MDT0441518.1"/>
    </source>
</evidence>
<accession>A0ABU2RXN4</accession>
<dbReference type="InterPro" id="IPR037160">
    <property type="entry name" value="DNA_Pol_thumb_sf"/>
</dbReference>
<keyword evidence="9" id="KW-0548">Nucleotidyltransferase</keyword>
<evidence type="ECO:0000256" key="9">
    <source>
        <dbReference type="ARBA" id="ARBA00022695"/>
    </source>
</evidence>
<keyword evidence="11" id="KW-0227">DNA damage</keyword>